<keyword evidence="3" id="KW-1185">Reference proteome</keyword>
<feature type="transmembrane region" description="Helical" evidence="1">
    <location>
        <begin position="46"/>
        <end position="67"/>
    </location>
</feature>
<accession>A0ABV2AUV8</accession>
<sequence length="93" mass="10121">MSNTIYTVLSEGHSIIYGQSCAISDVNLSDESQITLRANPCGSCPVVIGLCFCLSLRCALTVFRTLYLTKMDFSAQHVSCLFIFSSSTEPISI</sequence>
<protein>
    <submittedName>
        <fullName evidence="2">Uncharacterized protein</fullName>
    </submittedName>
</protein>
<proteinExistence type="predicted"/>
<comment type="caution">
    <text evidence="2">The sequence shown here is derived from an EMBL/GenBank/DDBJ whole genome shotgun (WGS) entry which is preliminary data.</text>
</comment>
<evidence type="ECO:0000313" key="2">
    <source>
        <dbReference type="EMBL" id="MES1923445.1"/>
    </source>
</evidence>
<keyword evidence="1" id="KW-0472">Membrane</keyword>
<evidence type="ECO:0000256" key="1">
    <source>
        <dbReference type="SAM" id="Phobius"/>
    </source>
</evidence>
<dbReference type="EMBL" id="JBDODL010006234">
    <property type="protein sequence ID" value="MES1923445.1"/>
    <property type="molecule type" value="Genomic_DNA"/>
</dbReference>
<dbReference type="Proteomes" id="UP001439008">
    <property type="component" value="Unassembled WGS sequence"/>
</dbReference>
<gene>
    <name evidence="2" type="ORF">MHBO_005017</name>
</gene>
<organism evidence="2 3">
    <name type="scientific">Bonamia ostreae</name>
    <dbReference type="NCBI Taxonomy" id="126728"/>
    <lineage>
        <taxon>Eukaryota</taxon>
        <taxon>Sar</taxon>
        <taxon>Rhizaria</taxon>
        <taxon>Endomyxa</taxon>
        <taxon>Ascetosporea</taxon>
        <taxon>Haplosporida</taxon>
        <taxon>Bonamia</taxon>
    </lineage>
</organism>
<name>A0ABV2AUV8_9EUKA</name>
<reference evidence="2 3" key="1">
    <citation type="journal article" date="2024" name="BMC Biol.">
        <title>Comparative genomics of Ascetosporea gives new insight into the evolutionary basis for animal parasitism in Rhizaria.</title>
        <authorList>
            <person name="Hiltunen Thoren M."/>
            <person name="Onut-Brannstrom I."/>
            <person name="Alfjorden A."/>
            <person name="Peckova H."/>
            <person name="Swords F."/>
            <person name="Hooper C."/>
            <person name="Holzer A.S."/>
            <person name="Bass D."/>
            <person name="Burki F."/>
        </authorList>
    </citation>
    <scope>NUCLEOTIDE SEQUENCE [LARGE SCALE GENOMIC DNA]</scope>
    <source>
        <strain evidence="2">20-A016</strain>
    </source>
</reference>
<evidence type="ECO:0000313" key="3">
    <source>
        <dbReference type="Proteomes" id="UP001439008"/>
    </source>
</evidence>
<keyword evidence="1" id="KW-0812">Transmembrane</keyword>
<keyword evidence="1" id="KW-1133">Transmembrane helix</keyword>